<evidence type="ECO:0000313" key="7">
    <source>
        <dbReference type="EMBL" id="WAX55935.1"/>
    </source>
</evidence>
<dbReference type="Gene3D" id="3.30.1490.190">
    <property type="match status" value="1"/>
</dbReference>
<dbReference type="Proteomes" id="UP001164693">
    <property type="component" value="Chromosome"/>
</dbReference>
<evidence type="ECO:0000256" key="1">
    <source>
        <dbReference type="ARBA" id="ARBA00007957"/>
    </source>
</evidence>
<dbReference type="CDD" id="cd07153">
    <property type="entry name" value="Fur_like"/>
    <property type="match status" value="1"/>
</dbReference>
<evidence type="ECO:0000256" key="4">
    <source>
        <dbReference type="ARBA" id="ARBA00023015"/>
    </source>
</evidence>
<keyword evidence="4" id="KW-0805">Transcription regulation</keyword>
<name>A0ABY7JW69_9ACTN</name>
<dbReference type="InterPro" id="IPR002481">
    <property type="entry name" value="FUR"/>
</dbReference>
<dbReference type="InterPro" id="IPR036388">
    <property type="entry name" value="WH-like_DNA-bd_sf"/>
</dbReference>
<dbReference type="SUPFAM" id="SSF46785">
    <property type="entry name" value="Winged helix' DNA-binding domain"/>
    <property type="match status" value="1"/>
</dbReference>
<evidence type="ECO:0000256" key="2">
    <source>
        <dbReference type="ARBA" id="ARBA00022491"/>
    </source>
</evidence>
<organism evidence="7 8">
    <name type="scientific">Jatrophihabitans cynanchi</name>
    <dbReference type="NCBI Taxonomy" id="2944128"/>
    <lineage>
        <taxon>Bacteria</taxon>
        <taxon>Bacillati</taxon>
        <taxon>Actinomycetota</taxon>
        <taxon>Actinomycetes</taxon>
        <taxon>Jatrophihabitantales</taxon>
        <taxon>Jatrophihabitantaceae</taxon>
        <taxon>Jatrophihabitans</taxon>
    </lineage>
</organism>
<evidence type="ECO:0000256" key="5">
    <source>
        <dbReference type="ARBA" id="ARBA00023125"/>
    </source>
</evidence>
<keyword evidence="6" id="KW-0804">Transcription</keyword>
<dbReference type="Gene3D" id="1.10.10.10">
    <property type="entry name" value="Winged helix-like DNA-binding domain superfamily/Winged helix DNA-binding domain"/>
    <property type="match status" value="1"/>
</dbReference>
<dbReference type="RefSeq" id="WP_269442460.1">
    <property type="nucleotide sequence ID" value="NZ_CP097463.1"/>
</dbReference>
<reference evidence="7" key="1">
    <citation type="submission" date="2022-05" db="EMBL/GenBank/DDBJ databases">
        <title>Jatrophihabitans sp. SB3-54 whole genome sequence.</title>
        <authorList>
            <person name="Suh M.K."/>
            <person name="Eom M.K."/>
            <person name="Kim J.S."/>
            <person name="Kim H.S."/>
            <person name="Do H.E."/>
            <person name="Shin Y.K."/>
            <person name="Lee J.-S."/>
        </authorList>
    </citation>
    <scope>NUCLEOTIDE SEQUENCE</scope>
    <source>
        <strain evidence="7">SB3-54</strain>
    </source>
</reference>
<accession>A0ABY7JW69</accession>
<protein>
    <submittedName>
        <fullName evidence="7">Transcriptional repressor</fullName>
    </submittedName>
</protein>
<gene>
    <name evidence="7" type="ORF">M6B22_15515</name>
</gene>
<dbReference type="EMBL" id="CP097463">
    <property type="protein sequence ID" value="WAX55935.1"/>
    <property type="molecule type" value="Genomic_DNA"/>
</dbReference>
<keyword evidence="3" id="KW-0862">Zinc</keyword>
<dbReference type="PANTHER" id="PTHR33202">
    <property type="entry name" value="ZINC UPTAKE REGULATION PROTEIN"/>
    <property type="match status" value="1"/>
</dbReference>
<keyword evidence="8" id="KW-1185">Reference proteome</keyword>
<dbReference type="InterPro" id="IPR043135">
    <property type="entry name" value="Fur_C"/>
</dbReference>
<dbReference type="Pfam" id="PF01475">
    <property type="entry name" value="FUR"/>
    <property type="match status" value="1"/>
</dbReference>
<keyword evidence="2" id="KW-0678">Repressor</keyword>
<keyword evidence="5" id="KW-0238">DNA-binding</keyword>
<dbReference type="PANTHER" id="PTHR33202:SF7">
    <property type="entry name" value="FERRIC UPTAKE REGULATION PROTEIN"/>
    <property type="match status" value="1"/>
</dbReference>
<evidence type="ECO:0000256" key="6">
    <source>
        <dbReference type="ARBA" id="ARBA00023163"/>
    </source>
</evidence>
<evidence type="ECO:0000256" key="3">
    <source>
        <dbReference type="ARBA" id="ARBA00022833"/>
    </source>
</evidence>
<dbReference type="InterPro" id="IPR036390">
    <property type="entry name" value="WH_DNA-bd_sf"/>
</dbReference>
<comment type="similarity">
    <text evidence="1">Belongs to the Fur family.</text>
</comment>
<evidence type="ECO:0000313" key="8">
    <source>
        <dbReference type="Proteomes" id="UP001164693"/>
    </source>
</evidence>
<proteinExistence type="inferred from homology"/>
<sequence>MADDLRLTPQRQAVLDTLAASDDHPTAAQVLERVRAHLPGIGPATVYRALALLVEAGRAGELRAGEGQAIRYDRTATRHDHLVCTGCGRVCDVQVGLDPDALRELNTSTSFTVTGYDVRLHGRCARCAAQDTVKERA</sequence>